<name>A0AAE0H4G8_9CHLO</name>
<keyword evidence="2" id="KW-0472">Membrane</keyword>
<proteinExistence type="predicted"/>
<comment type="caution">
    <text evidence="4">The sequence shown here is derived from an EMBL/GenBank/DDBJ whole genome shotgun (WGS) entry which is preliminary data.</text>
</comment>
<sequence>MLPGLNLIRLLLLTGVSQASATLQYDYLNLYYCPKNTCLAVKEVKAGFVGPASAFVECRCEGKNNCSTSPEVWNPIYEQAITEADLVCRDEDEGTWTARICTMPTNYTLPETYKGENSTLFLARSCTCAKTDVATGTLEKSCALRELEAGISDLELSPFSTAPGDDLQDATKGEEHQHHSHSIDVEEDNDSELGAMEIGITLVVVFFIGVLLFLVYKVGIQQRQKNLDRTLAASKGKSREVDTLFTDQGSLYGTI</sequence>
<keyword evidence="3" id="KW-0732">Signal</keyword>
<accession>A0AAE0H4G8</accession>
<evidence type="ECO:0000313" key="4">
    <source>
        <dbReference type="EMBL" id="KAK3289515.1"/>
    </source>
</evidence>
<evidence type="ECO:0000256" key="2">
    <source>
        <dbReference type="SAM" id="Phobius"/>
    </source>
</evidence>
<evidence type="ECO:0000256" key="3">
    <source>
        <dbReference type="SAM" id="SignalP"/>
    </source>
</evidence>
<protein>
    <submittedName>
        <fullName evidence="4">Uncharacterized protein</fullName>
    </submittedName>
</protein>
<keyword evidence="2" id="KW-0812">Transmembrane</keyword>
<feature type="transmembrane region" description="Helical" evidence="2">
    <location>
        <begin position="198"/>
        <end position="216"/>
    </location>
</feature>
<reference evidence="4 5" key="1">
    <citation type="journal article" date="2015" name="Genome Biol. Evol.">
        <title>Comparative Genomics of a Bacterivorous Green Alga Reveals Evolutionary Causalities and Consequences of Phago-Mixotrophic Mode of Nutrition.</title>
        <authorList>
            <person name="Burns J.A."/>
            <person name="Paasch A."/>
            <person name="Narechania A."/>
            <person name="Kim E."/>
        </authorList>
    </citation>
    <scope>NUCLEOTIDE SEQUENCE [LARGE SCALE GENOMIC DNA]</scope>
    <source>
        <strain evidence="4 5">PLY_AMNH</strain>
    </source>
</reference>
<gene>
    <name evidence="4" type="ORF">CYMTET_3061</name>
</gene>
<keyword evidence="5" id="KW-1185">Reference proteome</keyword>
<feature type="compositionally biased region" description="Basic and acidic residues" evidence="1">
    <location>
        <begin position="169"/>
        <end position="184"/>
    </location>
</feature>
<evidence type="ECO:0000313" key="5">
    <source>
        <dbReference type="Proteomes" id="UP001190700"/>
    </source>
</evidence>
<keyword evidence="2" id="KW-1133">Transmembrane helix</keyword>
<evidence type="ECO:0000256" key="1">
    <source>
        <dbReference type="SAM" id="MobiDB-lite"/>
    </source>
</evidence>
<organism evidence="4 5">
    <name type="scientific">Cymbomonas tetramitiformis</name>
    <dbReference type="NCBI Taxonomy" id="36881"/>
    <lineage>
        <taxon>Eukaryota</taxon>
        <taxon>Viridiplantae</taxon>
        <taxon>Chlorophyta</taxon>
        <taxon>Pyramimonadophyceae</taxon>
        <taxon>Pyramimonadales</taxon>
        <taxon>Pyramimonadaceae</taxon>
        <taxon>Cymbomonas</taxon>
    </lineage>
</organism>
<feature type="signal peptide" evidence="3">
    <location>
        <begin position="1"/>
        <end position="21"/>
    </location>
</feature>
<dbReference type="Proteomes" id="UP001190700">
    <property type="component" value="Unassembled WGS sequence"/>
</dbReference>
<feature type="chain" id="PRO_5041984782" evidence="3">
    <location>
        <begin position="22"/>
        <end position="255"/>
    </location>
</feature>
<feature type="region of interest" description="Disordered" evidence="1">
    <location>
        <begin position="156"/>
        <end position="187"/>
    </location>
</feature>
<dbReference type="AlphaFoldDB" id="A0AAE0H4G8"/>
<dbReference type="EMBL" id="LGRX02000115">
    <property type="protein sequence ID" value="KAK3289515.1"/>
    <property type="molecule type" value="Genomic_DNA"/>
</dbReference>